<gene>
    <name evidence="1" type="ORF">METZ01_LOCUS508405</name>
</gene>
<feature type="non-terminal residue" evidence="1">
    <location>
        <position position="1"/>
    </location>
</feature>
<proteinExistence type="predicted"/>
<evidence type="ECO:0000313" key="1">
    <source>
        <dbReference type="EMBL" id="SVE55551.1"/>
    </source>
</evidence>
<dbReference type="AlphaFoldDB" id="A0A383EFM8"/>
<reference evidence="1" key="1">
    <citation type="submission" date="2018-05" db="EMBL/GenBank/DDBJ databases">
        <authorList>
            <person name="Lanie J.A."/>
            <person name="Ng W.-L."/>
            <person name="Kazmierczak K.M."/>
            <person name="Andrzejewski T.M."/>
            <person name="Davidsen T.M."/>
            <person name="Wayne K.J."/>
            <person name="Tettelin H."/>
            <person name="Glass J.I."/>
            <person name="Rusch D."/>
            <person name="Podicherti R."/>
            <person name="Tsui H.-C.T."/>
            <person name="Winkler M.E."/>
        </authorList>
    </citation>
    <scope>NUCLEOTIDE SEQUENCE</scope>
</reference>
<name>A0A383EFM8_9ZZZZ</name>
<organism evidence="1">
    <name type="scientific">marine metagenome</name>
    <dbReference type="NCBI Taxonomy" id="408172"/>
    <lineage>
        <taxon>unclassified sequences</taxon>
        <taxon>metagenomes</taxon>
        <taxon>ecological metagenomes</taxon>
    </lineage>
</organism>
<accession>A0A383EFM8</accession>
<dbReference type="EMBL" id="UINC01225467">
    <property type="protein sequence ID" value="SVE55551.1"/>
    <property type="molecule type" value="Genomic_DNA"/>
</dbReference>
<protein>
    <submittedName>
        <fullName evidence="1">Uncharacterized protein</fullName>
    </submittedName>
</protein>
<sequence>LVDYASADNISASERSYYRLLRFAILVTKVTRGTHEVAINSQAVNQRPVATLSWFFLFERGLCGPLTSHFWFSCYALALTS</sequence>